<feature type="transmembrane region" description="Helical" evidence="1">
    <location>
        <begin position="65"/>
        <end position="93"/>
    </location>
</feature>
<dbReference type="EMBL" id="MZXW01000046">
    <property type="protein sequence ID" value="RXT37954.1"/>
    <property type="molecule type" value="Genomic_DNA"/>
</dbReference>
<keyword evidence="1" id="KW-0812">Transmembrane</keyword>
<organism evidence="2 3">
    <name type="scientific">Bradyrhizobium betae</name>
    <dbReference type="NCBI Taxonomy" id="244734"/>
    <lineage>
        <taxon>Bacteria</taxon>
        <taxon>Pseudomonadati</taxon>
        <taxon>Pseudomonadota</taxon>
        <taxon>Alphaproteobacteria</taxon>
        <taxon>Hyphomicrobiales</taxon>
        <taxon>Nitrobacteraceae</taxon>
        <taxon>Bradyrhizobium</taxon>
    </lineage>
</organism>
<accession>A0A4Q1UNU3</accession>
<keyword evidence="1" id="KW-1133">Transmembrane helix</keyword>
<evidence type="ECO:0000313" key="2">
    <source>
        <dbReference type="EMBL" id="RXT37954.1"/>
    </source>
</evidence>
<protein>
    <submittedName>
        <fullName evidence="2">Uncharacterized protein</fullName>
    </submittedName>
</protein>
<feature type="transmembrane region" description="Helical" evidence="1">
    <location>
        <begin position="156"/>
        <end position="179"/>
    </location>
</feature>
<gene>
    <name evidence="2" type="ORF">B5V03_31425</name>
</gene>
<keyword evidence="1" id="KW-0472">Membrane</keyword>
<dbReference type="RefSeq" id="WP_129274343.1">
    <property type="nucleotide sequence ID" value="NZ_MZXW01000046.1"/>
</dbReference>
<feature type="transmembrane region" description="Helical" evidence="1">
    <location>
        <begin position="119"/>
        <end position="136"/>
    </location>
</feature>
<keyword evidence="3" id="KW-1185">Reference proteome</keyword>
<reference evidence="2 3" key="1">
    <citation type="submission" date="2017-03" db="EMBL/GenBank/DDBJ databases">
        <authorList>
            <person name="Safronova V.I."/>
            <person name="Sazanova A.L."/>
            <person name="Chirak E.R."/>
        </authorList>
    </citation>
    <scope>NUCLEOTIDE SEQUENCE [LARGE SCALE GENOMIC DNA]</scope>
    <source>
        <strain evidence="2 3">Opo-243</strain>
    </source>
</reference>
<comment type="caution">
    <text evidence="2">The sequence shown here is derived from an EMBL/GenBank/DDBJ whole genome shotgun (WGS) entry which is preliminary data.</text>
</comment>
<proteinExistence type="predicted"/>
<dbReference type="Proteomes" id="UP000290819">
    <property type="component" value="Unassembled WGS sequence"/>
</dbReference>
<evidence type="ECO:0000313" key="3">
    <source>
        <dbReference type="Proteomes" id="UP000290819"/>
    </source>
</evidence>
<sequence>MEQRKSTPDGPSAAPPPWIQRAIPYAPGRRAKMLEHMARARSRPQPQTVTATASRASSMDILGDAVGYVVLFGAIALLFQSRIPLYLGAFLFLDDGERIELALAGIGIRFEPDTVGPNIIKAFASLFGWFALLAALRAPAPAWLAAWMPPDTSWSFIAGVALAFAIVDALATLAMRRAWPWFGFRTRPSNLLWAAIKFAMAVGVLALLVLLG</sequence>
<name>A0A4Q1UNU3_9BRAD</name>
<feature type="transmembrane region" description="Helical" evidence="1">
    <location>
        <begin position="191"/>
        <end position="211"/>
    </location>
</feature>
<dbReference type="OrthoDB" id="8225223at2"/>
<evidence type="ECO:0000256" key="1">
    <source>
        <dbReference type="SAM" id="Phobius"/>
    </source>
</evidence>
<dbReference type="AlphaFoldDB" id="A0A4Q1UNU3"/>